<gene>
    <name evidence="10" type="ORF">GCM10010994_40660</name>
</gene>
<dbReference type="InterPro" id="IPR049552">
    <property type="entry name" value="PKS_DH_N"/>
</dbReference>
<name>A0A916UN49_9HYPH</name>
<dbReference type="GO" id="GO:0031177">
    <property type="term" value="F:phosphopantetheine binding"/>
    <property type="evidence" value="ECO:0007669"/>
    <property type="project" value="InterPro"/>
</dbReference>
<feature type="active site" description="Proton acceptor; for dehydratase activity" evidence="6">
    <location>
        <position position="960"/>
    </location>
</feature>
<dbReference type="InterPro" id="IPR049551">
    <property type="entry name" value="PKS_DH_C"/>
</dbReference>
<dbReference type="SUPFAM" id="SSF47336">
    <property type="entry name" value="ACP-like"/>
    <property type="match status" value="1"/>
</dbReference>
<dbReference type="Gene3D" id="3.30.70.3290">
    <property type="match status" value="1"/>
</dbReference>
<dbReference type="Pfam" id="PF02801">
    <property type="entry name" value="Ketoacyl-synt_C"/>
    <property type="match status" value="1"/>
</dbReference>
<dbReference type="InterPro" id="IPR036291">
    <property type="entry name" value="NAD(P)-bd_dom_sf"/>
</dbReference>
<dbReference type="CDD" id="cd08955">
    <property type="entry name" value="KR_2_FAS_SDR_x"/>
    <property type="match status" value="1"/>
</dbReference>
<dbReference type="SUPFAM" id="SSF53901">
    <property type="entry name" value="Thiolase-like"/>
    <property type="match status" value="1"/>
</dbReference>
<dbReference type="GO" id="GO:0006633">
    <property type="term" value="P:fatty acid biosynthetic process"/>
    <property type="evidence" value="ECO:0007669"/>
    <property type="project" value="InterPro"/>
</dbReference>
<dbReference type="InterPro" id="IPR011032">
    <property type="entry name" value="GroES-like_sf"/>
</dbReference>
<evidence type="ECO:0000259" key="9">
    <source>
        <dbReference type="PROSITE" id="PS52019"/>
    </source>
</evidence>
<dbReference type="InterPro" id="IPR050091">
    <property type="entry name" value="PKS_NRPS_Biosynth_Enz"/>
</dbReference>
<dbReference type="Proteomes" id="UP000637002">
    <property type="component" value="Unassembled WGS sequence"/>
</dbReference>
<dbReference type="Gene3D" id="1.10.1200.10">
    <property type="entry name" value="ACP-like"/>
    <property type="match status" value="1"/>
</dbReference>
<accession>A0A916UN49</accession>
<keyword evidence="11" id="KW-1185">Reference proteome</keyword>
<dbReference type="InterPro" id="IPR020806">
    <property type="entry name" value="PKS_PP-bd"/>
</dbReference>
<feature type="domain" description="PKS/mFAS DH" evidence="9">
    <location>
        <begin position="927"/>
        <end position="1211"/>
    </location>
</feature>
<comment type="function">
    <text evidence="5">Involved in production of the polyketide antibiotic thailandamide.</text>
</comment>
<dbReference type="SUPFAM" id="SSF51735">
    <property type="entry name" value="NAD(P)-binding Rossmann-fold domains"/>
    <property type="match status" value="3"/>
</dbReference>
<dbReference type="CDD" id="cd05195">
    <property type="entry name" value="enoyl_red"/>
    <property type="match status" value="1"/>
</dbReference>
<dbReference type="PROSITE" id="PS52019">
    <property type="entry name" value="PKS_MFAS_DH"/>
    <property type="match status" value="1"/>
</dbReference>
<keyword evidence="2" id="KW-0597">Phosphoprotein</keyword>
<dbReference type="PROSITE" id="PS50075">
    <property type="entry name" value="CARRIER"/>
    <property type="match status" value="1"/>
</dbReference>
<dbReference type="GO" id="GO:0005737">
    <property type="term" value="C:cytoplasm"/>
    <property type="evidence" value="ECO:0007669"/>
    <property type="project" value="TreeGrafter"/>
</dbReference>
<dbReference type="SMART" id="SM00823">
    <property type="entry name" value="PKS_PP"/>
    <property type="match status" value="1"/>
</dbReference>
<dbReference type="PANTHER" id="PTHR43775">
    <property type="entry name" value="FATTY ACID SYNTHASE"/>
    <property type="match status" value="1"/>
</dbReference>
<feature type="region of interest" description="N-terminal hotdog fold" evidence="6">
    <location>
        <begin position="927"/>
        <end position="1053"/>
    </location>
</feature>
<organism evidence="10 11">
    <name type="scientific">Chelatococcus reniformis</name>
    <dbReference type="NCBI Taxonomy" id="1494448"/>
    <lineage>
        <taxon>Bacteria</taxon>
        <taxon>Pseudomonadati</taxon>
        <taxon>Pseudomonadota</taxon>
        <taxon>Alphaproteobacteria</taxon>
        <taxon>Hyphomicrobiales</taxon>
        <taxon>Chelatococcaceae</taxon>
        <taxon>Chelatococcus</taxon>
    </lineage>
</organism>
<feature type="domain" description="Carrier" evidence="7">
    <location>
        <begin position="2034"/>
        <end position="2112"/>
    </location>
</feature>
<evidence type="ECO:0000256" key="1">
    <source>
        <dbReference type="ARBA" id="ARBA00022450"/>
    </source>
</evidence>
<dbReference type="CDD" id="cd00833">
    <property type="entry name" value="PKS"/>
    <property type="match status" value="1"/>
</dbReference>
<dbReference type="PROSITE" id="PS00606">
    <property type="entry name" value="KS3_1"/>
    <property type="match status" value="1"/>
</dbReference>
<evidence type="ECO:0000259" key="7">
    <source>
        <dbReference type="PROSITE" id="PS50075"/>
    </source>
</evidence>
<dbReference type="Gene3D" id="3.40.366.10">
    <property type="entry name" value="Malonyl-Coenzyme A Acyl Carrier Protein, domain 2"/>
    <property type="match status" value="1"/>
</dbReference>
<protein>
    <submittedName>
        <fullName evidence="10">Polyketide synthase</fullName>
    </submittedName>
</protein>
<evidence type="ECO:0000313" key="10">
    <source>
        <dbReference type="EMBL" id="GGC78292.1"/>
    </source>
</evidence>
<dbReference type="Gene3D" id="3.10.129.110">
    <property type="entry name" value="Polyketide synthase dehydratase"/>
    <property type="match status" value="1"/>
</dbReference>
<dbReference type="GO" id="GO:0005886">
    <property type="term" value="C:plasma membrane"/>
    <property type="evidence" value="ECO:0007669"/>
    <property type="project" value="TreeGrafter"/>
</dbReference>
<dbReference type="SMART" id="SM00827">
    <property type="entry name" value="PKS_AT"/>
    <property type="match status" value="1"/>
</dbReference>
<keyword evidence="1" id="KW-0596">Phosphopantetheine</keyword>
<dbReference type="InterPro" id="IPR016035">
    <property type="entry name" value="Acyl_Trfase/lysoPLipase"/>
</dbReference>
<dbReference type="RefSeq" id="WP_188611000.1">
    <property type="nucleotide sequence ID" value="NZ_BMGG01000007.1"/>
</dbReference>
<dbReference type="SMART" id="SM00829">
    <property type="entry name" value="PKS_ER"/>
    <property type="match status" value="1"/>
</dbReference>
<keyword evidence="3" id="KW-0808">Transferase</keyword>
<dbReference type="Pfam" id="PF13602">
    <property type="entry name" value="ADH_zinc_N_2"/>
    <property type="match status" value="1"/>
</dbReference>
<dbReference type="GO" id="GO:0004312">
    <property type="term" value="F:fatty acid synthase activity"/>
    <property type="evidence" value="ECO:0007669"/>
    <property type="project" value="TreeGrafter"/>
</dbReference>
<dbReference type="InterPro" id="IPR013154">
    <property type="entry name" value="ADH-like_N"/>
</dbReference>
<dbReference type="InterPro" id="IPR016039">
    <property type="entry name" value="Thiolase-like"/>
</dbReference>
<dbReference type="Pfam" id="PF21089">
    <property type="entry name" value="PKS_DH_N"/>
    <property type="match status" value="1"/>
</dbReference>
<dbReference type="InterPro" id="IPR042104">
    <property type="entry name" value="PKS_dehydratase_sf"/>
</dbReference>
<evidence type="ECO:0000256" key="2">
    <source>
        <dbReference type="ARBA" id="ARBA00022553"/>
    </source>
</evidence>
<dbReference type="Gene3D" id="3.90.180.10">
    <property type="entry name" value="Medium-chain alcohol dehydrogenases, catalytic domain"/>
    <property type="match status" value="1"/>
</dbReference>
<reference evidence="10" key="1">
    <citation type="journal article" date="2014" name="Int. J. Syst. Evol. Microbiol.">
        <title>Complete genome sequence of Corynebacterium casei LMG S-19264T (=DSM 44701T), isolated from a smear-ripened cheese.</title>
        <authorList>
            <consortium name="US DOE Joint Genome Institute (JGI-PGF)"/>
            <person name="Walter F."/>
            <person name="Albersmeier A."/>
            <person name="Kalinowski J."/>
            <person name="Ruckert C."/>
        </authorList>
    </citation>
    <scope>NUCLEOTIDE SEQUENCE</scope>
    <source>
        <strain evidence="10">CGMCC 1.12919</strain>
    </source>
</reference>
<dbReference type="Pfam" id="PF00109">
    <property type="entry name" value="ketoacyl-synt"/>
    <property type="match status" value="1"/>
</dbReference>
<dbReference type="InterPro" id="IPR014031">
    <property type="entry name" value="Ketoacyl_synth_C"/>
</dbReference>
<dbReference type="InterPro" id="IPR036736">
    <property type="entry name" value="ACP-like_sf"/>
</dbReference>
<dbReference type="InterPro" id="IPR013968">
    <property type="entry name" value="PKS_KR"/>
</dbReference>
<dbReference type="PANTHER" id="PTHR43775:SF37">
    <property type="entry name" value="SI:DKEY-61P9.11"/>
    <property type="match status" value="1"/>
</dbReference>
<keyword evidence="4" id="KW-0511">Multifunctional enzyme</keyword>
<evidence type="ECO:0000256" key="6">
    <source>
        <dbReference type="PROSITE-ProRule" id="PRU01363"/>
    </source>
</evidence>
<dbReference type="GO" id="GO:0004315">
    <property type="term" value="F:3-oxoacyl-[acyl-carrier-protein] synthase activity"/>
    <property type="evidence" value="ECO:0007669"/>
    <property type="project" value="InterPro"/>
</dbReference>
<comment type="caution">
    <text evidence="10">The sequence shown here is derived from an EMBL/GenBank/DDBJ whole genome shotgun (WGS) entry which is preliminary data.</text>
</comment>
<proteinExistence type="predicted"/>
<evidence type="ECO:0000256" key="4">
    <source>
        <dbReference type="ARBA" id="ARBA00023268"/>
    </source>
</evidence>
<dbReference type="InterPro" id="IPR057326">
    <property type="entry name" value="KR_dom"/>
</dbReference>
<sequence>MNVSFQNQQANSELLRRALAAIDQLQVKLAQAEAAQHEPIAIIGIGCRFPGGAEDPEALWQLLVDGVDAVTEVPLDRWDVAKIFDPDPNAAGKTYTKWGAFLDGVDMFDAPFFGITPREAVNLDPQQRLLLEMSWLALEDAGIAPLSVANTRTGVYVGVTALDYVQILARSSGPEDAYALSGTAHSIAGGRISYFLGAQGPNISVDTACSSSMVAVHLAVKGLRARESDLAIAGGVNVTLIPDASILTSRARMMSPTGRCHAFDAAADGYVRAEGAGMIALKRLSDAERDGDRILALIRGSALNQDGRSSGLTAPHGPSQEAVIRAALEDAQVTPGDITFVEAHGTGTSLGDPIEVNALGNVFGGRPADRPLLIGSIKANIGHTEGAAGIAGMIKAVQALRHRALPRQLHLQTPNPMIDWDKWPVRVPLETTPLALADDATPLLCGISSFGFSGTNAHVVLQEPPAPPAAERGPHPADASTLLVLSARTDDAARELAGRYAALLEREGGPSLRDVAAAAPLARSPFPQRVGVVAADAAEAAASLAAFARGDAPRNVVHGRATSAAAPEVVFLFTGQGAQYAGMGKGLYETEPAFRQALDECDRLARPHMDRGLLDVILGDQSTLIDQTTYTQPALFALEYALAMTWRAWGIEPTAVMGHSVGEYSAACFAGMIPLADALRLIATRGRLMGALPAGGAMAAVMAPEPVVRSAITAAAGRLDIAAVNGPASIVVSGAADALDELLGRLRDQGIEAQRLNVSHAFHSALMEPILDEFEQALAATCFAMPSMTVMSNLSGTPLGAEALKPDYWRRHLRHAVRFADSVAHLQRDGYRLFLEVGPAPILSGMAKHCGGEPDCAYVGSLRRGRDDRRSMLEAAAQLYVAGAQLNWPAITGERAGHTSLPTYPFQRTRFWRDDTRAMGGMAMQGHPTSHPLLGLRTSSPVEIYTTELGVQLQPWAHDHRIFDYTPFPAAGFLELALAAATERGGKAAALENVTIGQGLLLPEAGAASLQVVVTPDADGRKTVQIYSAAGEDGPSEWRLHVTAQVVERGTPASPPLAIEEAGWSEASVDDYYGRMDALGAHYGPALRGVRSMRRHGRTVVAEIALPAGLSPDGYGLHPALLDACFQPMGLGMEEEGAAVPSTDLYMPVAAKRYSVWQPAATAVTCRVAVTTGGEGSGVAEADFAIFDAAGALVAEVIGFEVRRITRAALERQRRANGPKADWRFGVEWLASAPNDDPSQVAGQNWLILADQGGVGDGLAAQLRLAGASAELVPCPGSMTEADIAAAVAAAAPIDRPLHGAVLLWPLDGPEGLADLTAIEAAHATHVTAALFALRAVVNRAARVMVVTRATQQLGQLSADLVQTPIWTFAGVAASEYPTCGLARIDLDAAREAEDGDRVFAEACSRDGEDRVAYRGGERFVARLKLREQETTAEGTPVLLDIAERGSLGNLSLVAAERRPPGPGEVEIRVHATGLNFRDVLNALGMYQGEAGPLGNECAGVVTAVGAGVTRLSVGEDVVAMVDRSFASYVIAPETMTVRKPPFVSYQEAATVPVTFLTADYALRALSHIKPGDRVLIHAVTGGVGMAATQIALRAGATVFGTAGTAAKRVLARSLGVHFVSDSRSLDFVDDIHRDTGGAGVDIVLNSLAGEFIPASLGLVAQGGSFVEIGKTDIWTRETVAARFPGIDYHPLYLGEVAAAEPERIRSMLVDILADMDDGPLRPLPQTVYPLHQAEDAFRYMGQGLHTGKVVVTQPKPAAIRDDGVYVITGGLTGLGLTTAEWLVQQGARKLILMGRRAPGPDALSAIQRLETSGATVQTAQADVGDRAALADLLADARSGLGPIRGVLHAAGVLDDGMLSEQTPERFARVMAPKVRGGWLLHELTLSDPLDFFVLFSSGASLLGSPGQGNYAAANGFLDALASYRHASGRPALSISWGSWAEVGMAAGVGEDHHRRWAAMGLEMITPDSGMEMLGALLASGDGPQVAAVPIVRSRLPATVGPFYRGLVDASAAAAEPTLPVTIGADLRAAEPEARRGLLDAFLADQVLRVLALPATQKVDRHERLLNLGMDSLMAMEFRNRVLAALGVRLAVADLLGGASLTDVGRIVMSELAFDDGGPGEAPAVDAEMEWEEGQL</sequence>
<feature type="domain" description="Ketosynthase family 3 (KS3)" evidence="8">
    <location>
        <begin position="37"/>
        <end position="463"/>
    </location>
</feature>
<dbReference type="InterPro" id="IPR049900">
    <property type="entry name" value="PKS_mFAS_DH"/>
</dbReference>
<evidence type="ECO:0000256" key="5">
    <source>
        <dbReference type="ARBA" id="ARBA00054155"/>
    </source>
</evidence>
<dbReference type="InterPro" id="IPR014030">
    <property type="entry name" value="Ketoacyl_synth_N"/>
</dbReference>
<dbReference type="InterPro" id="IPR020841">
    <property type="entry name" value="PKS_Beta-ketoAc_synthase_dom"/>
</dbReference>
<dbReference type="SMART" id="SM00825">
    <property type="entry name" value="PKS_KS"/>
    <property type="match status" value="1"/>
</dbReference>
<dbReference type="Gene3D" id="3.40.47.10">
    <property type="match status" value="1"/>
</dbReference>
<dbReference type="Pfam" id="PF14765">
    <property type="entry name" value="PS-DH"/>
    <property type="match status" value="1"/>
</dbReference>
<dbReference type="FunFam" id="3.40.366.10:FF:000002">
    <property type="entry name" value="Probable polyketide synthase 2"/>
    <property type="match status" value="1"/>
</dbReference>
<dbReference type="EMBL" id="BMGG01000007">
    <property type="protein sequence ID" value="GGC78292.1"/>
    <property type="molecule type" value="Genomic_DNA"/>
</dbReference>
<dbReference type="Pfam" id="PF08659">
    <property type="entry name" value="KR"/>
    <property type="match status" value="1"/>
</dbReference>
<dbReference type="Gene3D" id="3.40.50.720">
    <property type="entry name" value="NAD(P)-binding Rossmann-like Domain"/>
    <property type="match status" value="3"/>
</dbReference>
<dbReference type="InterPro" id="IPR020843">
    <property type="entry name" value="ER"/>
</dbReference>
<dbReference type="FunFam" id="3.40.50.720:FF:000209">
    <property type="entry name" value="Polyketide synthase Pks12"/>
    <property type="match status" value="1"/>
</dbReference>
<evidence type="ECO:0000256" key="3">
    <source>
        <dbReference type="ARBA" id="ARBA00022679"/>
    </source>
</evidence>
<dbReference type="InterPro" id="IPR014043">
    <property type="entry name" value="Acyl_transferase_dom"/>
</dbReference>
<dbReference type="Pfam" id="PF00550">
    <property type="entry name" value="PP-binding"/>
    <property type="match status" value="1"/>
</dbReference>
<dbReference type="InterPro" id="IPR001227">
    <property type="entry name" value="Ac_transferase_dom_sf"/>
</dbReference>
<dbReference type="SUPFAM" id="SSF55048">
    <property type="entry name" value="Probable ACP-binding domain of malonyl-CoA ACP transacylase"/>
    <property type="match status" value="1"/>
</dbReference>
<reference evidence="10" key="2">
    <citation type="submission" date="2020-09" db="EMBL/GenBank/DDBJ databases">
        <authorList>
            <person name="Sun Q."/>
            <person name="Zhou Y."/>
        </authorList>
    </citation>
    <scope>NUCLEOTIDE SEQUENCE</scope>
    <source>
        <strain evidence="10">CGMCC 1.12919</strain>
    </source>
</reference>
<dbReference type="SUPFAM" id="SSF52151">
    <property type="entry name" value="FabD/lysophospholipase-like"/>
    <property type="match status" value="1"/>
</dbReference>
<dbReference type="GO" id="GO:0016491">
    <property type="term" value="F:oxidoreductase activity"/>
    <property type="evidence" value="ECO:0007669"/>
    <property type="project" value="InterPro"/>
</dbReference>
<dbReference type="FunFam" id="3.40.47.10:FF:000019">
    <property type="entry name" value="Polyketide synthase type I"/>
    <property type="match status" value="1"/>
</dbReference>
<feature type="region of interest" description="C-terminal hotdog fold" evidence="6">
    <location>
        <begin position="1064"/>
        <end position="1211"/>
    </location>
</feature>
<feature type="active site" description="Proton donor; for dehydratase activity" evidence="6">
    <location>
        <position position="1123"/>
    </location>
</feature>
<dbReference type="InterPro" id="IPR020807">
    <property type="entry name" value="PKS_DH"/>
</dbReference>
<dbReference type="InterPro" id="IPR018201">
    <property type="entry name" value="Ketoacyl_synth_AS"/>
</dbReference>
<dbReference type="InterPro" id="IPR016036">
    <property type="entry name" value="Malonyl_transacylase_ACP-bd"/>
</dbReference>
<dbReference type="SMART" id="SM00822">
    <property type="entry name" value="PKS_KR"/>
    <property type="match status" value="1"/>
</dbReference>
<dbReference type="Pfam" id="PF16197">
    <property type="entry name" value="KAsynt_C_assoc"/>
    <property type="match status" value="1"/>
</dbReference>
<dbReference type="Pfam" id="PF00698">
    <property type="entry name" value="Acyl_transf_1"/>
    <property type="match status" value="1"/>
</dbReference>
<dbReference type="PROSITE" id="PS52004">
    <property type="entry name" value="KS3_2"/>
    <property type="match status" value="1"/>
</dbReference>
<dbReference type="SMART" id="SM00826">
    <property type="entry name" value="PKS_DH"/>
    <property type="match status" value="1"/>
</dbReference>
<evidence type="ECO:0000259" key="8">
    <source>
        <dbReference type="PROSITE" id="PS52004"/>
    </source>
</evidence>
<dbReference type="InterPro" id="IPR032821">
    <property type="entry name" value="PKS_assoc"/>
</dbReference>
<dbReference type="SUPFAM" id="SSF50129">
    <property type="entry name" value="GroES-like"/>
    <property type="match status" value="1"/>
</dbReference>
<dbReference type="Pfam" id="PF08240">
    <property type="entry name" value="ADH_N"/>
    <property type="match status" value="1"/>
</dbReference>
<dbReference type="InterPro" id="IPR009081">
    <property type="entry name" value="PP-bd_ACP"/>
</dbReference>
<evidence type="ECO:0000313" key="11">
    <source>
        <dbReference type="Proteomes" id="UP000637002"/>
    </source>
</evidence>
<dbReference type="GO" id="GO:0071770">
    <property type="term" value="P:DIM/DIP cell wall layer assembly"/>
    <property type="evidence" value="ECO:0007669"/>
    <property type="project" value="TreeGrafter"/>
</dbReference>